<reference evidence="3" key="1">
    <citation type="journal article" date="2021" name="Science">
        <title>Hunting the eagle killer: A cyanobacterial neurotoxin causes vacuolar myelinopathy.</title>
        <authorList>
            <person name="Breinlinger S."/>
            <person name="Phillips T.J."/>
            <person name="Haram B.N."/>
            <person name="Mares J."/>
            <person name="Martinez Yerena J.A."/>
            <person name="Hrouzek P."/>
            <person name="Sobotka R."/>
            <person name="Henderson W.M."/>
            <person name="Schmieder P."/>
            <person name="Williams S.M."/>
            <person name="Lauderdale J.D."/>
            <person name="Wilde H.D."/>
            <person name="Gerrin W."/>
            <person name="Kust A."/>
            <person name="Washington J.W."/>
            <person name="Wagner C."/>
            <person name="Geier B."/>
            <person name="Liebeke M."/>
            <person name="Enke H."/>
            <person name="Niedermeyer T.H.J."/>
            <person name="Wilde S.B."/>
        </authorList>
    </citation>
    <scope>NUCLEOTIDE SEQUENCE [LARGE SCALE GENOMIC DNA]</scope>
    <source>
        <strain evidence="3">Thurmond2011</strain>
    </source>
</reference>
<protein>
    <submittedName>
        <fullName evidence="2">Uncharacterized protein</fullName>
    </submittedName>
</protein>
<organism evidence="2 3">
    <name type="scientific">Aetokthonos hydrillicola Thurmond2011</name>
    <dbReference type="NCBI Taxonomy" id="2712845"/>
    <lineage>
        <taxon>Bacteria</taxon>
        <taxon>Bacillati</taxon>
        <taxon>Cyanobacteriota</taxon>
        <taxon>Cyanophyceae</taxon>
        <taxon>Nostocales</taxon>
        <taxon>Hapalosiphonaceae</taxon>
        <taxon>Aetokthonos</taxon>
    </lineage>
</organism>
<keyword evidence="1" id="KW-0472">Membrane</keyword>
<feature type="transmembrane region" description="Helical" evidence="1">
    <location>
        <begin position="103"/>
        <end position="124"/>
    </location>
</feature>
<gene>
    <name evidence="2" type="ORF">G7B40_009060</name>
</gene>
<feature type="transmembrane region" description="Helical" evidence="1">
    <location>
        <begin position="153"/>
        <end position="169"/>
    </location>
</feature>
<dbReference type="RefSeq" id="WP_208339758.1">
    <property type="nucleotide sequence ID" value="NZ_CAWQFN010000563.1"/>
</dbReference>
<comment type="caution">
    <text evidence="2">The sequence shown here is derived from an EMBL/GenBank/DDBJ whole genome shotgun (WGS) entry which is preliminary data.</text>
</comment>
<dbReference type="Proteomes" id="UP000667802">
    <property type="component" value="Unassembled WGS sequence"/>
</dbReference>
<feature type="transmembrane region" description="Helical" evidence="1">
    <location>
        <begin position="331"/>
        <end position="349"/>
    </location>
</feature>
<dbReference type="PROSITE" id="PS51257">
    <property type="entry name" value="PROKAR_LIPOPROTEIN"/>
    <property type="match status" value="1"/>
</dbReference>
<feature type="transmembrane region" description="Helical" evidence="1">
    <location>
        <begin position="73"/>
        <end position="91"/>
    </location>
</feature>
<evidence type="ECO:0000313" key="3">
    <source>
        <dbReference type="Proteomes" id="UP000667802"/>
    </source>
</evidence>
<keyword evidence="1" id="KW-0812">Transmembrane</keyword>
<dbReference type="AlphaFoldDB" id="A0AAP5I6U4"/>
<feature type="transmembrane region" description="Helical" evidence="1">
    <location>
        <begin position="251"/>
        <end position="269"/>
    </location>
</feature>
<accession>A0AAP5I6U4</accession>
<name>A0AAP5I6U4_9CYAN</name>
<feature type="transmembrane region" description="Helical" evidence="1">
    <location>
        <begin position="276"/>
        <end position="295"/>
    </location>
</feature>
<proteinExistence type="predicted"/>
<evidence type="ECO:0000313" key="2">
    <source>
        <dbReference type="EMBL" id="MDR9894717.1"/>
    </source>
</evidence>
<feature type="transmembrane region" description="Helical" evidence="1">
    <location>
        <begin position="203"/>
        <end position="222"/>
    </location>
</feature>
<evidence type="ECO:0000256" key="1">
    <source>
        <dbReference type="SAM" id="Phobius"/>
    </source>
</evidence>
<feature type="transmembrane region" description="Helical" evidence="1">
    <location>
        <begin position="130"/>
        <end position="146"/>
    </location>
</feature>
<feature type="transmembrane region" description="Helical" evidence="1">
    <location>
        <begin position="175"/>
        <end position="191"/>
    </location>
</feature>
<feature type="transmembrane region" description="Helical" evidence="1">
    <location>
        <begin position="301"/>
        <end position="319"/>
    </location>
</feature>
<feature type="transmembrane region" description="Helical" evidence="1">
    <location>
        <begin position="7"/>
        <end position="28"/>
    </location>
</feature>
<dbReference type="EMBL" id="JAALHA020000003">
    <property type="protein sequence ID" value="MDR9894717.1"/>
    <property type="molecule type" value="Genomic_DNA"/>
</dbReference>
<sequence>MNTVKLLFCISLVAYACFLIINPQFWIIDDHVFLNTIQIGKSFIFVNNENGRFEPLNTQEYYLLSKFFPPTPTLYWAFNAFQLILFTLIVYKIIKRITNNTNFTIITLFFLLLLPGFTLAWSRFIVGERGAIFCSAVFIYSYFSYLEEKNFKQSLIPGFISLIFANLALYYKEPTFLAIGTFSFFHLIFSWKTSKLKIKILDILLLISCSVFVIIYIVYVYLNTSSSYSESHKVVAHNLNFFSFYKKSDPILLFGLLPFTACRIYQVLVKKRPVEPIYDSMLLAATIYVSVFFRFHIYSQYYLLPAYIFAIPALVFFFTKVEKNLTAWRRWSVIALAGFLLTTTLPQGFNNLISHKNETINFNQMLSFIVHDITTRYPNQRASIFLDGVSRGTGIELYHSLAEFLEYRGLTTQQFNLKSDLPIDNHLLFSQERANPPSPYTVFQTDNVEQISTGDYLLVTPYSTKPFSPSYLASLKQNYELLFQTHSQFSIEIANLFEVIKKYVLKKNIASDSRDFYIFLHK</sequence>
<keyword evidence="3" id="KW-1185">Reference proteome</keyword>
<keyword evidence="1" id="KW-1133">Transmembrane helix</keyword>